<dbReference type="Pfam" id="PF13474">
    <property type="entry name" value="SnoaL_3"/>
    <property type="match status" value="1"/>
</dbReference>
<dbReference type="PANTHER" id="PTHR43081">
    <property type="entry name" value="ADENYLATE CYCLASE, TERMINAL-DIFFERENTIATION SPECIFIC-RELATED"/>
    <property type="match status" value="1"/>
</dbReference>
<accession>A0A6B2NSJ4</accession>
<dbReference type="AlphaFoldDB" id="A0A6B2NSJ4"/>
<dbReference type="GO" id="GO:0006171">
    <property type="term" value="P:cAMP biosynthetic process"/>
    <property type="evidence" value="ECO:0007669"/>
    <property type="project" value="TreeGrafter"/>
</dbReference>
<feature type="domain" description="Guanylate cyclase" evidence="1">
    <location>
        <begin position="163"/>
        <end position="274"/>
    </location>
</feature>
<name>A0A6B2NSJ4_9RHOB</name>
<protein>
    <submittedName>
        <fullName evidence="2">Guanylate cyclase</fullName>
    </submittedName>
</protein>
<dbReference type="InterPro" id="IPR032710">
    <property type="entry name" value="NTF2-like_dom_sf"/>
</dbReference>
<evidence type="ECO:0000313" key="2">
    <source>
        <dbReference type="EMBL" id="NDW44835.1"/>
    </source>
</evidence>
<organism evidence="2">
    <name type="scientific">Ruegeria sp. PrR005</name>
    <dbReference type="NCBI Taxonomy" id="2706882"/>
    <lineage>
        <taxon>Bacteria</taxon>
        <taxon>Pseudomonadati</taxon>
        <taxon>Pseudomonadota</taxon>
        <taxon>Alphaproteobacteria</taxon>
        <taxon>Rhodobacterales</taxon>
        <taxon>Roseobacteraceae</taxon>
        <taxon>Ruegeria</taxon>
    </lineage>
</organism>
<dbReference type="SUPFAM" id="SSF55073">
    <property type="entry name" value="Nucleotide cyclase"/>
    <property type="match status" value="1"/>
</dbReference>
<gene>
    <name evidence="2" type="ORF">G0P99_07690</name>
</gene>
<dbReference type="InterPro" id="IPR037401">
    <property type="entry name" value="SnoaL-like"/>
</dbReference>
<dbReference type="InterPro" id="IPR029787">
    <property type="entry name" value="Nucleotide_cyclase"/>
</dbReference>
<dbReference type="InterPro" id="IPR050697">
    <property type="entry name" value="Adenylyl/Guanylyl_Cyclase_3/4"/>
</dbReference>
<dbReference type="Gene3D" id="3.30.70.1230">
    <property type="entry name" value="Nucleotide cyclase"/>
    <property type="match status" value="1"/>
</dbReference>
<evidence type="ECO:0000259" key="1">
    <source>
        <dbReference type="PROSITE" id="PS50125"/>
    </source>
</evidence>
<dbReference type="PROSITE" id="PS50125">
    <property type="entry name" value="GUANYLATE_CYCLASE_2"/>
    <property type="match status" value="1"/>
</dbReference>
<proteinExistence type="predicted"/>
<dbReference type="CDD" id="cd07302">
    <property type="entry name" value="CHD"/>
    <property type="match status" value="1"/>
</dbReference>
<dbReference type="SUPFAM" id="SSF54427">
    <property type="entry name" value="NTF2-like"/>
    <property type="match status" value="1"/>
</dbReference>
<dbReference type="RefSeq" id="WP_164128798.1">
    <property type="nucleotide sequence ID" value="NZ_JAAGOX010000011.1"/>
</dbReference>
<dbReference type="GO" id="GO:0004016">
    <property type="term" value="F:adenylate cyclase activity"/>
    <property type="evidence" value="ECO:0007669"/>
    <property type="project" value="UniProtKB-ARBA"/>
</dbReference>
<dbReference type="SMART" id="SM00044">
    <property type="entry name" value="CYCc"/>
    <property type="match status" value="1"/>
</dbReference>
<comment type="caution">
    <text evidence="2">The sequence shown here is derived from an EMBL/GenBank/DDBJ whole genome shotgun (WGS) entry which is preliminary data.</text>
</comment>
<dbReference type="InterPro" id="IPR001054">
    <property type="entry name" value="A/G_cyclase"/>
</dbReference>
<dbReference type="PANTHER" id="PTHR43081:SF19">
    <property type="entry name" value="PH-SENSITIVE ADENYLATE CYCLASE RV1264"/>
    <property type="match status" value="1"/>
</dbReference>
<dbReference type="Gene3D" id="3.10.450.50">
    <property type="match status" value="1"/>
</dbReference>
<reference evidence="2" key="1">
    <citation type="submission" date="2020-02" db="EMBL/GenBank/DDBJ databases">
        <title>Delineation of the pyrene-degrading pathway in Roseobacter clade bacteria by genomic analysis.</title>
        <authorList>
            <person name="Zhou H."/>
            <person name="Wang H."/>
        </authorList>
    </citation>
    <scope>NUCLEOTIDE SEQUENCE</scope>
    <source>
        <strain evidence="2">PrR005</strain>
    </source>
</reference>
<dbReference type="Pfam" id="PF00211">
    <property type="entry name" value="Guanylate_cyc"/>
    <property type="match status" value="1"/>
</dbReference>
<sequence length="324" mass="35155">MSDPFTPSAELSAIARRWLQHYASRQSKMVANLFSGSEAWTYVGSDDNEIWTGQDLCRSFNAYTDEQARLILEDIKVTGFEAGSFGWACATFTVLSENRQVSSFFRSTFVFTLEDAVWKIVHVHNSVPKASMESMGYESRSLDELAASADVGSFHIGRTGIASVMFTDIVGSTALAAAMGDAAWSRKIKAHLAQIASDIQKFGGTLVKSLGDGTLSSFTSAQAAMRAAQAIQRVNAQDEEEPNLSIRIGIHTGDVVQSGGDYLGSVVNKAARIAAIAEPDEIRVSDATRIMVGAAPGFIFSGPETTRLKGLEGDHTFYRLEWRE</sequence>
<dbReference type="GO" id="GO:0035556">
    <property type="term" value="P:intracellular signal transduction"/>
    <property type="evidence" value="ECO:0007669"/>
    <property type="project" value="InterPro"/>
</dbReference>
<dbReference type="EMBL" id="JAAGOX010000011">
    <property type="protein sequence ID" value="NDW44835.1"/>
    <property type="molecule type" value="Genomic_DNA"/>
</dbReference>